<dbReference type="PANTHER" id="PTHR20914:SF9">
    <property type="entry name" value="COILED, ISOFORM A"/>
    <property type="match status" value="1"/>
</dbReference>
<reference evidence="4" key="3">
    <citation type="submission" date="2025-09" db="UniProtKB">
        <authorList>
            <consortium name="Ensembl"/>
        </authorList>
    </citation>
    <scope>IDENTIFICATION</scope>
</reference>
<dbReference type="SUPFAM" id="SSF57302">
    <property type="entry name" value="Snake toxin-like"/>
    <property type="match status" value="1"/>
</dbReference>
<accession>A0A672HNY5</accession>
<keyword evidence="5" id="KW-1185">Reference proteome</keyword>
<dbReference type="InterPro" id="IPR045860">
    <property type="entry name" value="Snake_toxin-like_sf"/>
</dbReference>
<evidence type="ECO:0000313" key="4">
    <source>
        <dbReference type="Ensembl" id="ENSSFAP00005030635.1"/>
    </source>
</evidence>
<comment type="subcellular location">
    <subcellularLocation>
        <location evidence="1">Secreted</location>
    </subcellularLocation>
</comment>
<evidence type="ECO:0000256" key="1">
    <source>
        <dbReference type="ARBA" id="ARBA00004613"/>
    </source>
</evidence>
<dbReference type="Proteomes" id="UP000472267">
    <property type="component" value="Chromosome 23"/>
</dbReference>
<sequence length="202" mass="22092">MNPPDVFQSKEVLMFSCPATGGSIWCRRCTNPNDPKCDNPVNQKCGPNQLVTDLLFLHVVESSIGFGFHQVYKDCIDHALCPSTGLQNFSVNIGALHVAASVKCCDTDECNAQTLPVPAVQSVNHLRCRGCHPTTSKCSCVVHCKGDETVCFNTTGEISTGHFFPPFVKTETRKNLEVPIVLYSPCTGSESLIFFSLNLTYI</sequence>
<dbReference type="Ensembl" id="ENSSFAT00005031742.1">
    <property type="protein sequence ID" value="ENSSFAP00005030635.1"/>
    <property type="gene ID" value="ENSSFAG00005015552.1"/>
</dbReference>
<dbReference type="AlphaFoldDB" id="A0A672HNY5"/>
<dbReference type="GO" id="GO:0005576">
    <property type="term" value="C:extracellular region"/>
    <property type="evidence" value="ECO:0007669"/>
    <property type="project" value="UniProtKB-SubCell"/>
</dbReference>
<dbReference type="Gene3D" id="2.10.60.10">
    <property type="entry name" value="CD59"/>
    <property type="match status" value="1"/>
</dbReference>
<dbReference type="InterPro" id="IPR050918">
    <property type="entry name" value="CNF-like_PLA2_Inhibitor"/>
</dbReference>
<dbReference type="Pfam" id="PF00021">
    <property type="entry name" value="UPAR_LY6"/>
    <property type="match status" value="2"/>
</dbReference>
<reference evidence="4" key="1">
    <citation type="submission" date="2019-06" db="EMBL/GenBank/DDBJ databases">
        <authorList>
            <consortium name="Wellcome Sanger Institute Data Sharing"/>
        </authorList>
    </citation>
    <scope>NUCLEOTIDE SEQUENCE [LARGE SCALE GENOMIC DNA]</scope>
</reference>
<dbReference type="PANTHER" id="PTHR20914">
    <property type="entry name" value="LY6/PLAUR DOMAIN-CONTAINING PROTEIN 8"/>
    <property type="match status" value="1"/>
</dbReference>
<reference evidence="4" key="2">
    <citation type="submission" date="2025-08" db="UniProtKB">
        <authorList>
            <consortium name="Ensembl"/>
        </authorList>
    </citation>
    <scope>IDENTIFICATION</scope>
</reference>
<name>A0A672HNY5_SALFA</name>
<evidence type="ECO:0000259" key="3">
    <source>
        <dbReference type="Pfam" id="PF00021"/>
    </source>
</evidence>
<evidence type="ECO:0000256" key="2">
    <source>
        <dbReference type="ARBA" id="ARBA00022525"/>
    </source>
</evidence>
<organism evidence="4 5">
    <name type="scientific">Salarias fasciatus</name>
    <name type="common">Jewelled blenny</name>
    <name type="synonym">Blennius fasciatus</name>
    <dbReference type="NCBI Taxonomy" id="181472"/>
    <lineage>
        <taxon>Eukaryota</taxon>
        <taxon>Metazoa</taxon>
        <taxon>Chordata</taxon>
        <taxon>Craniata</taxon>
        <taxon>Vertebrata</taxon>
        <taxon>Euteleostomi</taxon>
        <taxon>Actinopterygii</taxon>
        <taxon>Neopterygii</taxon>
        <taxon>Teleostei</taxon>
        <taxon>Neoteleostei</taxon>
        <taxon>Acanthomorphata</taxon>
        <taxon>Ovalentaria</taxon>
        <taxon>Blenniimorphae</taxon>
        <taxon>Blenniiformes</taxon>
        <taxon>Blennioidei</taxon>
        <taxon>Blenniidae</taxon>
        <taxon>Salariinae</taxon>
        <taxon>Salarias</taxon>
    </lineage>
</organism>
<evidence type="ECO:0000313" key="5">
    <source>
        <dbReference type="Proteomes" id="UP000472267"/>
    </source>
</evidence>
<proteinExistence type="predicted"/>
<keyword evidence="2" id="KW-0964">Secreted</keyword>
<feature type="domain" description="UPAR/Ly6" evidence="3">
    <location>
        <begin position="125"/>
        <end position="161"/>
    </location>
</feature>
<dbReference type="InParanoid" id="A0A672HNY5"/>
<dbReference type="InterPro" id="IPR016054">
    <property type="entry name" value="LY6_UPA_recep-like"/>
</dbReference>
<feature type="domain" description="UPAR/Ly6" evidence="3">
    <location>
        <begin position="23"/>
        <end position="112"/>
    </location>
</feature>
<protein>
    <recommendedName>
        <fullName evidence="3">UPAR/Ly6 domain-containing protein</fullName>
    </recommendedName>
</protein>